<protein>
    <submittedName>
        <fullName evidence="1">DUF1870 family protein</fullName>
    </submittedName>
</protein>
<proteinExistence type="predicted"/>
<dbReference type="RefSeq" id="WP_154312464.1">
    <property type="nucleotide sequence ID" value="NZ_WKKW01000001.1"/>
</dbReference>
<dbReference type="AlphaFoldDB" id="A0A6N7TSN6"/>
<dbReference type="InterPro" id="IPR010982">
    <property type="entry name" value="Lambda_DNA-bd_dom_sf"/>
</dbReference>
<reference evidence="1 2" key="1">
    <citation type="submission" date="2019-11" db="EMBL/GenBank/DDBJ databases">
        <title>Draft Genome Sequence of Plant Growth-Promoting Rhizosphere-Associated Bacteria.</title>
        <authorList>
            <person name="Vasilyev I.Y."/>
            <person name="Radchenko V."/>
            <person name="Ilnitskaya E.V."/>
        </authorList>
    </citation>
    <scope>NUCLEOTIDE SEQUENCE [LARGE SCALE GENOMIC DNA]</scope>
    <source>
        <strain evidence="1 2">VRA_9sq_n</strain>
    </source>
</reference>
<dbReference type="Proteomes" id="UP000436357">
    <property type="component" value="Unassembled WGS sequence"/>
</dbReference>
<name>A0A6N7TSN6_9BIFI</name>
<organism evidence="1 2">
    <name type="scientific">Bifidobacterium asteroides</name>
    <dbReference type="NCBI Taxonomy" id="1684"/>
    <lineage>
        <taxon>Bacteria</taxon>
        <taxon>Bacillati</taxon>
        <taxon>Actinomycetota</taxon>
        <taxon>Actinomycetes</taxon>
        <taxon>Bifidobacteriales</taxon>
        <taxon>Bifidobacteriaceae</taxon>
        <taxon>Bifidobacterium</taxon>
    </lineage>
</organism>
<dbReference type="InterPro" id="IPR027910">
    <property type="entry name" value="YdiL_sf"/>
</dbReference>
<dbReference type="InterPro" id="IPR015060">
    <property type="entry name" value="Aca2_YdiL-like"/>
</dbReference>
<dbReference type="EMBL" id="WKKW01000001">
    <property type="protein sequence ID" value="MSD90156.1"/>
    <property type="molecule type" value="Genomic_DNA"/>
</dbReference>
<evidence type="ECO:0000313" key="1">
    <source>
        <dbReference type="EMBL" id="MSD90156.1"/>
    </source>
</evidence>
<dbReference type="Pfam" id="PF08965">
    <property type="entry name" value="Aca2_YdiL"/>
    <property type="match status" value="1"/>
</dbReference>
<accession>A0A6N7TSN6</accession>
<dbReference type="OrthoDB" id="3259824at2"/>
<gene>
    <name evidence="1" type="ORF">GKC41_00505</name>
</gene>
<sequence length="113" mass="12988">MTPAEFKSTRESLHLTVKWLASHMRVRRQSVQRWENGRFPIPDSVEAAMHDLEVLTQTSIDKGVQDHEDILSVPMQDQGPEDDMPPAWHRMVAKQIAGQTGARIQYEEHDEQA</sequence>
<dbReference type="CDD" id="cd00093">
    <property type="entry name" value="HTH_XRE"/>
    <property type="match status" value="1"/>
</dbReference>
<dbReference type="GO" id="GO:0003677">
    <property type="term" value="F:DNA binding"/>
    <property type="evidence" value="ECO:0007669"/>
    <property type="project" value="InterPro"/>
</dbReference>
<dbReference type="Gene3D" id="1.10.3100.10">
    <property type="entry name" value="Putative cytoplasmic protein"/>
    <property type="match status" value="1"/>
</dbReference>
<evidence type="ECO:0000313" key="2">
    <source>
        <dbReference type="Proteomes" id="UP000436357"/>
    </source>
</evidence>
<dbReference type="SUPFAM" id="SSF47413">
    <property type="entry name" value="lambda repressor-like DNA-binding domains"/>
    <property type="match status" value="1"/>
</dbReference>
<dbReference type="InterPro" id="IPR001387">
    <property type="entry name" value="Cro/C1-type_HTH"/>
</dbReference>
<comment type="caution">
    <text evidence="1">The sequence shown here is derived from an EMBL/GenBank/DDBJ whole genome shotgun (WGS) entry which is preliminary data.</text>
</comment>